<dbReference type="AlphaFoldDB" id="A0A9D9EFJ5"/>
<dbReference type="GO" id="GO:0004185">
    <property type="term" value="F:serine-type carboxypeptidase activity"/>
    <property type="evidence" value="ECO:0007669"/>
    <property type="project" value="InterPro"/>
</dbReference>
<keyword evidence="3" id="KW-0732">Signal</keyword>
<evidence type="ECO:0000256" key="2">
    <source>
        <dbReference type="ARBA" id="ARBA00022801"/>
    </source>
</evidence>
<dbReference type="InterPro" id="IPR012338">
    <property type="entry name" value="Beta-lactam/transpept-like"/>
</dbReference>
<evidence type="ECO:0000256" key="1">
    <source>
        <dbReference type="ARBA" id="ARBA00006096"/>
    </source>
</evidence>
<sequence>MAKMMIKYAAAAVFLTAAFPAAAFPDTQVQEYIETEAEGAVLGNAGFGMLAVTSGGDTLAAYGFRRAMVPASNMKLITTGAALHRLGADYRYKTGIGYSGTVKDGILHG</sequence>
<dbReference type="Pfam" id="PF02113">
    <property type="entry name" value="Peptidase_S13"/>
    <property type="match status" value="1"/>
</dbReference>
<dbReference type="GO" id="GO:0006508">
    <property type="term" value="P:proteolysis"/>
    <property type="evidence" value="ECO:0007669"/>
    <property type="project" value="InterPro"/>
</dbReference>
<reference evidence="4" key="1">
    <citation type="submission" date="2020-10" db="EMBL/GenBank/DDBJ databases">
        <authorList>
            <person name="Gilroy R."/>
        </authorList>
    </citation>
    <scope>NUCLEOTIDE SEQUENCE</scope>
    <source>
        <strain evidence="4">D5-748</strain>
    </source>
</reference>
<comment type="caution">
    <text evidence="4">The sequence shown here is derived from an EMBL/GenBank/DDBJ whole genome shotgun (WGS) entry which is preliminary data.</text>
</comment>
<reference evidence="4" key="2">
    <citation type="journal article" date="2021" name="PeerJ">
        <title>Extensive microbial diversity within the chicken gut microbiome revealed by metagenomics and culture.</title>
        <authorList>
            <person name="Gilroy R."/>
            <person name="Ravi A."/>
            <person name="Getino M."/>
            <person name="Pursley I."/>
            <person name="Horton D.L."/>
            <person name="Alikhan N.F."/>
            <person name="Baker D."/>
            <person name="Gharbi K."/>
            <person name="Hall N."/>
            <person name="Watson M."/>
            <person name="Adriaenssens E.M."/>
            <person name="Foster-Nyarko E."/>
            <person name="Jarju S."/>
            <person name="Secka A."/>
            <person name="Antonio M."/>
            <person name="Oren A."/>
            <person name="Chaudhuri R.R."/>
            <person name="La Ragione R."/>
            <person name="Hildebrand F."/>
            <person name="Pallen M.J."/>
        </authorList>
    </citation>
    <scope>NUCLEOTIDE SEQUENCE</scope>
    <source>
        <strain evidence="4">D5-748</strain>
    </source>
</reference>
<evidence type="ECO:0000256" key="3">
    <source>
        <dbReference type="SAM" id="SignalP"/>
    </source>
</evidence>
<comment type="similarity">
    <text evidence="1">Belongs to the peptidase S13 family.</text>
</comment>
<name>A0A9D9EFJ5_9BACT</name>
<feature type="non-terminal residue" evidence="4">
    <location>
        <position position="109"/>
    </location>
</feature>
<evidence type="ECO:0000313" key="4">
    <source>
        <dbReference type="EMBL" id="MBO8445930.1"/>
    </source>
</evidence>
<feature type="chain" id="PRO_5038724270" evidence="3">
    <location>
        <begin position="24"/>
        <end position="109"/>
    </location>
</feature>
<gene>
    <name evidence="4" type="ORF">IAC23_09635</name>
</gene>
<proteinExistence type="inferred from homology"/>
<dbReference type="InterPro" id="IPR000667">
    <property type="entry name" value="Peptidase_S13"/>
</dbReference>
<evidence type="ECO:0000313" key="5">
    <source>
        <dbReference type="Proteomes" id="UP000823619"/>
    </source>
</evidence>
<keyword evidence="4" id="KW-0121">Carboxypeptidase</keyword>
<dbReference type="PANTHER" id="PTHR30023">
    <property type="entry name" value="D-ALANYL-D-ALANINE CARBOXYPEPTIDASE"/>
    <property type="match status" value="1"/>
</dbReference>
<dbReference type="EMBL" id="JADIMO010000124">
    <property type="protein sequence ID" value="MBO8445930.1"/>
    <property type="molecule type" value="Genomic_DNA"/>
</dbReference>
<dbReference type="SUPFAM" id="SSF56601">
    <property type="entry name" value="beta-lactamase/transpeptidase-like"/>
    <property type="match status" value="1"/>
</dbReference>
<organism evidence="4 5">
    <name type="scientific">Candidatus Cryptobacteroides merdavium</name>
    <dbReference type="NCBI Taxonomy" id="2840769"/>
    <lineage>
        <taxon>Bacteria</taxon>
        <taxon>Pseudomonadati</taxon>
        <taxon>Bacteroidota</taxon>
        <taxon>Bacteroidia</taxon>
        <taxon>Bacteroidales</taxon>
        <taxon>Candidatus Cryptobacteroides</taxon>
    </lineage>
</organism>
<keyword evidence="2" id="KW-0378">Hydrolase</keyword>
<dbReference type="Gene3D" id="3.40.710.10">
    <property type="entry name" value="DD-peptidase/beta-lactamase superfamily"/>
    <property type="match status" value="1"/>
</dbReference>
<dbReference type="GO" id="GO:0000270">
    <property type="term" value="P:peptidoglycan metabolic process"/>
    <property type="evidence" value="ECO:0007669"/>
    <property type="project" value="TreeGrafter"/>
</dbReference>
<dbReference type="Proteomes" id="UP000823619">
    <property type="component" value="Unassembled WGS sequence"/>
</dbReference>
<dbReference type="PANTHER" id="PTHR30023:SF0">
    <property type="entry name" value="PENICILLIN-SENSITIVE CARBOXYPEPTIDASE A"/>
    <property type="match status" value="1"/>
</dbReference>
<accession>A0A9D9EFJ5</accession>
<feature type="signal peptide" evidence="3">
    <location>
        <begin position="1"/>
        <end position="23"/>
    </location>
</feature>
<protein>
    <submittedName>
        <fullName evidence="4">D-alanyl-D-alanine carboxypeptidase</fullName>
    </submittedName>
</protein>
<keyword evidence="4" id="KW-0645">Protease</keyword>